<evidence type="ECO:0000313" key="9">
    <source>
        <dbReference type="Proteomes" id="UP000541444"/>
    </source>
</evidence>
<protein>
    <recommendedName>
        <fullName evidence="10">PHD-type domain-containing protein</fullName>
    </recommendedName>
</protein>
<dbReference type="InterPro" id="IPR001025">
    <property type="entry name" value="BAH_dom"/>
</dbReference>
<sequence length="792" mass="87032">MVEIAGSEDSMVRLGGIELGAGVKRKAEEDEIEGDLKGRKKARVSDLSGDEMKRVAEIVMVLSAMREIRGGKDPTEVEEELMGEARVKLVKMCETMKPQDVIPKDAIRVITDDLGLRRDQRAGHRPPRMSIAEKMQLTKTKMEDSKKFAAQAVAYSSQLPQAGVAAKTESSISVSPATHRFPPDKPSSTNVSTGGFGAVSPMVNVSAPVSTSSSNQAFVNEVKSSIASRGLQRSPMETNSSSLMPRKEAGHFGLDGRSNGSTFATQTRGTNGDQTNKVPHHSHEMRSSQTTIQATRDSNSKPSQSVHQPSQAINPNQLSQLQITHSEISKHIQKFLHPTLQQPNWIPPSKDYMNKCITCQKCKDIINDVETLLVCDACEKGLHLKCLPSQNQNFIPKFDWHCPSCMASSNGKPFPPKYGRVTRSSSAQKVPPITGGVNAQPSSVKKVEIPNEKFHHQNLTTNGNPDSSYFSDIGRNMSMSNSIESDTRSKFLKARELERNGPVSIIKSIPKETAGVVCGPPHPSYSINESSKPIIPNFESSPHDSQRPMDPKSPDGDVDTGQKSQEVKVEVTVPDNKVSENMYSEVRVSDLKETSECKPGCDVRKDDHCVAQPVSVGALDFANGGARDCIKSSLDGLHSVDWVGDPVQIADETAFYNSCHIKGMEYKMQEHALVHCENGNLRPSKLQAFWEDTKTNSQWASVIMCYFPSDLPHVVGLPCTPEDNEVYESNHGSTIRAGLIQGPCEVLPPNKFKEEKERRSHPGYEANDGLKPVFLCKWFYDELKSSFSAVTE</sequence>
<keyword evidence="2 4" id="KW-0863">Zinc-finger</keyword>
<feature type="domain" description="PHD-type" evidence="6">
    <location>
        <begin position="356"/>
        <end position="408"/>
    </location>
</feature>
<evidence type="ECO:0000259" key="7">
    <source>
        <dbReference type="PROSITE" id="PS51038"/>
    </source>
</evidence>
<proteinExistence type="predicted"/>
<evidence type="ECO:0000256" key="1">
    <source>
        <dbReference type="ARBA" id="ARBA00022723"/>
    </source>
</evidence>
<feature type="region of interest" description="Disordered" evidence="5">
    <location>
        <begin position="226"/>
        <end position="314"/>
    </location>
</feature>
<dbReference type="Proteomes" id="UP000541444">
    <property type="component" value="Unassembled WGS sequence"/>
</dbReference>
<dbReference type="Pfam" id="PF25073">
    <property type="entry name" value="DUF7797"/>
    <property type="match status" value="1"/>
</dbReference>
<dbReference type="PANTHER" id="PTHR47527">
    <property type="entry name" value="RING/FYVE/PHD ZINC FINGER SUPERFAMILY PROTEIN"/>
    <property type="match status" value="1"/>
</dbReference>
<keyword evidence="9" id="KW-1185">Reference proteome</keyword>
<evidence type="ECO:0000313" key="8">
    <source>
        <dbReference type="EMBL" id="KAF6144968.1"/>
    </source>
</evidence>
<dbReference type="InterPro" id="IPR019787">
    <property type="entry name" value="Znf_PHD-finger"/>
</dbReference>
<dbReference type="InterPro" id="IPR011011">
    <property type="entry name" value="Znf_FYVE_PHD"/>
</dbReference>
<feature type="compositionally biased region" description="Basic and acidic residues" evidence="5">
    <location>
        <begin position="541"/>
        <end position="555"/>
    </location>
</feature>
<dbReference type="InterPro" id="IPR013083">
    <property type="entry name" value="Znf_RING/FYVE/PHD"/>
</dbReference>
<gene>
    <name evidence="8" type="ORF">GIB67_013319</name>
</gene>
<feature type="region of interest" description="Disordered" evidence="5">
    <location>
        <begin position="24"/>
        <end position="46"/>
    </location>
</feature>
<dbReference type="InterPro" id="IPR001965">
    <property type="entry name" value="Znf_PHD"/>
</dbReference>
<comment type="caution">
    <text evidence="8">The sequence shown here is derived from an EMBL/GenBank/DDBJ whole genome shotgun (WGS) entry which is preliminary data.</text>
</comment>
<dbReference type="GO" id="GO:0003682">
    <property type="term" value="F:chromatin binding"/>
    <property type="evidence" value="ECO:0007669"/>
    <property type="project" value="InterPro"/>
</dbReference>
<dbReference type="Pfam" id="PF00628">
    <property type="entry name" value="PHD"/>
    <property type="match status" value="1"/>
</dbReference>
<dbReference type="PANTHER" id="PTHR47527:SF3">
    <property type="entry name" value="RING_FYVE_PHD ZINC FINGER SUPERFAMILY PROTEIN"/>
    <property type="match status" value="1"/>
</dbReference>
<keyword evidence="1" id="KW-0479">Metal-binding</keyword>
<dbReference type="Gene3D" id="2.30.30.490">
    <property type="match status" value="1"/>
</dbReference>
<feature type="region of interest" description="Disordered" evidence="5">
    <location>
        <begin position="513"/>
        <end position="566"/>
    </location>
</feature>
<evidence type="ECO:0000256" key="2">
    <source>
        <dbReference type="ARBA" id="ARBA00022771"/>
    </source>
</evidence>
<dbReference type="PROSITE" id="PS51038">
    <property type="entry name" value="BAH"/>
    <property type="match status" value="1"/>
</dbReference>
<dbReference type="PROSITE" id="PS50016">
    <property type="entry name" value="ZF_PHD_2"/>
    <property type="match status" value="1"/>
</dbReference>
<feature type="compositionally biased region" description="Polar residues" evidence="5">
    <location>
        <begin position="287"/>
        <end position="314"/>
    </location>
</feature>
<reference evidence="8 9" key="1">
    <citation type="journal article" date="2020" name="IScience">
        <title>Genome Sequencing of the Endangered Kingdonia uniflora (Circaeasteraceae, Ranunculales) Reveals Potential Mechanisms of Evolutionary Specialization.</title>
        <authorList>
            <person name="Sun Y."/>
            <person name="Deng T."/>
            <person name="Zhang A."/>
            <person name="Moore M.J."/>
            <person name="Landis J.B."/>
            <person name="Lin N."/>
            <person name="Zhang H."/>
            <person name="Zhang X."/>
            <person name="Huang J."/>
            <person name="Zhang X."/>
            <person name="Sun H."/>
            <person name="Wang H."/>
        </authorList>
    </citation>
    <scope>NUCLEOTIDE SEQUENCE [LARGE SCALE GENOMIC DNA]</scope>
    <source>
        <strain evidence="8">TB1705</strain>
        <tissue evidence="8">Leaf</tissue>
    </source>
</reference>
<evidence type="ECO:0000256" key="4">
    <source>
        <dbReference type="PROSITE-ProRule" id="PRU00146"/>
    </source>
</evidence>
<dbReference type="CDD" id="cd04370">
    <property type="entry name" value="BAH"/>
    <property type="match status" value="1"/>
</dbReference>
<feature type="domain" description="BAH" evidence="7">
    <location>
        <begin position="664"/>
        <end position="791"/>
    </location>
</feature>
<name>A0A7J7LQZ4_9MAGN</name>
<evidence type="ECO:0000256" key="5">
    <source>
        <dbReference type="SAM" id="MobiDB-lite"/>
    </source>
</evidence>
<dbReference type="GO" id="GO:0008270">
    <property type="term" value="F:zinc ion binding"/>
    <property type="evidence" value="ECO:0007669"/>
    <property type="project" value="UniProtKB-KW"/>
</dbReference>
<feature type="region of interest" description="Disordered" evidence="5">
    <location>
        <begin position="419"/>
        <end position="444"/>
    </location>
</feature>
<keyword evidence="3" id="KW-0862">Zinc</keyword>
<dbReference type="Gene3D" id="3.30.40.10">
    <property type="entry name" value="Zinc/RING finger domain, C3HC4 (zinc finger)"/>
    <property type="match status" value="1"/>
</dbReference>
<dbReference type="EMBL" id="JACGCM010002086">
    <property type="protein sequence ID" value="KAF6144968.1"/>
    <property type="molecule type" value="Genomic_DNA"/>
</dbReference>
<dbReference type="Pfam" id="PF01426">
    <property type="entry name" value="BAH"/>
    <property type="match status" value="1"/>
</dbReference>
<organism evidence="8 9">
    <name type="scientific">Kingdonia uniflora</name>
    <dbReference type="NCBI Taxonomy" id="39325"/>
    <lineage>
        <taxon>Eukaryota</taxon>
        <taxon>Viridiplantae</taxon>
        <taxon>Streptophyta</taxon>
        <taxon>Embryophyta</taxon>
        <taxon>Tracheophyta</taxon>
        <taxon>Spermatophyta</taxon>
        <taxon>Magnoliopsida</taxon>
        <taxon>Ranunculales</taxon>
        <taxon>Circaeasteraceae</taxon>
        <taxon>Kingdonia</taxon>
    </lineage>
</organism>
<accession>A0A7J7LQZ4</accession>
<evidence type="ECO:0008006" key="10">
    <source>
        <dbReference type="Google" id="ProtNLM"/>
    </source>
</evidence>
<dbReference type="OrthoDB" id="787137at2759"/>
<feature type="compositionally biased region" description="Polar residues" evidence="5">
    <location>
        <begin position="258"/>
        <end position="277"/>
    </location>
</feature>
<dbReference type="AlphaFoldDB" id="A0A7J7LQZ4"/>
<dbReference type="InterPro" id="IPR043151">
    <property type="entry name" value="BAH_sf"/>
</dbReference>
<evidence type="ECO:0000256" key="3">
    <source>
        <dbReference type="ARBA" id="ARBA00022833"/>
    </source>
</evidence>
<dbReference type="InterPro" id="IPR056699">
    <property type="entry name" value="DUF7797"/>
</dbReference>
<dbReference type="SMART" id="SM00249">
    <property type="entry name" value="PHD"/>
    <property type="match status" value="1"/>
</dbReference>
<dbReference type="SUPFAM" id="SSF57903">
    <property type="entry name" value="FYVE/PHD zinc finger"/>
    <property type="match status" value="1"/>
</dbReference>
<evidence type="ECO:0000259" key="6">
    <source>
        <dbReference type="PROSITE" id="PS50016"/>
    </source>
</evidence>